<name>A0A6H9WAC2_9MICO</name>
<dbReference type="Pfam" id="PF01126">
    <property type="entry name" value="Heme_oxygenase"/>
    <property type="match status" value="1"/>
</dbReference>
<dbReference type="GO" id="GO:0042167">
    <property type="term" value="P:heme catabolic process"/>
    <property type="evidence" value="ECO:0007669"/>
    <property type="project" value="TreeGrafter"/>
</dbReference>
<keyword evidence="7" id="KW-1185">Reference proteome</keyword>
<evidence type="ECO:0000256" key="2">
    <source>
        <dbReference type="ARBA" id="ARBA00022723"/>
    </source>
</evidence>
<dbReference type="OrthoDB" id="5493802at2"/>
<evidence type="ECO:0000256" key="1">
    <source>
        <dbReference type="ARBA" id="ARBA00022617"/>
    </source>
</evidence>
<dbReference type="RefSeq" id="WP_158029933.1">
    <property type="nucleotide sequence ID" value="NZ_BMHG01000002.1"/>
</dbReference>
<accession>A0A6H9WAC2</accession>
<dbReference type="CDD" id="cd19165">
    <property type="entry name" value="HemeO"/>
    <property type="match status" value="1"/>
</dbReference>
<dbReference type="Gene3D" id="1.20.910.10">
    <property type="entry name" value="Heme oxygenase-like"/>
    <property type="match status" value="1"/>
</dbReference>
<dbReference type="AlphaFoldDB" id="A0A6H9WAC2"/>
<keyword evidence="3 5" id="KW-0408">Iron</keyword>
<keyword evidence="2 5" id="KW-0479">Metal-binding</keyword>
<feature type="binding site" evidence="4">
    <location>
        <position position="133"/>
    </location>
    <ligand>
        <name>heme b</name>
        <dbReference type="ChEBI" id="CHEBI:60344"/>
    </ligand>
</feature>
<proteinExistence type="predicted"/>
<dbReference type="InterPro" id="IPR016084">
    <property type="entry name" value="Haem_Oase-like_multi-hlx"/>
</dbReference>
<dbReference type="PIRSF" id="PIRSF000343">
    <property type="entry name" value="Haem_Oase"/>
    <property type="match status" value="1"/>
</dbReference>
<dbReference type="InterPro" id="IPR016053">
    <property type="entry name" value="Haem_Oase-like"/>
</dbReference>
<feature type="binding site" evidence="4">
    <location>
        <position position="19"/>
    </location>
    <ligand>
        <name>heme b</name>
        <dbReference type="ChEBI" id="CHEBI:60344"/>
    </ligand>
</feature>
<reference evidence="6 7" key="1">
    <citation type="submission" date="2019-09" db="EMBL/GenBank/DDBJ databases">
        <title>Phylogeny of genus Pseudoclavibacter and closely related genus.</title>
        <authorList>
            <person name="Li Y."/>
        </authorList>
    </citation>
    <scope>NUCLEOTIDE SEQUENCE [LARGE SCALE GENOMIC DNA]</scope>
    <source>
        <strain evidence="6 7">EGI 60007</strain>
    </source>
</reference>
<evidence type="ECO:0000313" key="7">
    <source>
        <dbReference type="Proteomes" id="UP000431744"/>
    </source>
</evidence>
<evidence type="ECO:0000256" key="3">
    <source>
        <dbReference type="ARBA" id="ARBA00023004"/>
    </source>
</evidence>
<comment type="caution">
    <text evidence="6">The sequence shown here is derived from an EMBL/GenBank/DDBJ whole genome shotgun (WGS) entry which is preliminary data.</text>
</comment>
<feature type="binding site" evidence="4">
    <location>
        <position position="180"/>
    </location>
    <ligand>
        <name>heme b</name>
        <dbReference type="ChEBI" id="CHEBI:60344"/>
    </ligand>
</feature>
<dbReference type="GO" id="GO:0020037">
    <property type="term" value="F:heme binding"/>
    <property type="evidence" value="ECO:0007669"/>
    <property type="project" value="TreeGrafter"/>
</dbReference>
<dbReference type="GO" id="GO:0006979">
    <property type="term" value="P:response to oxidative stress"/>
    <property type="evidence" value="ECO:0007669"/>
    <property type="project" value="TreeGrafter"/>
</dbReference>
<dbReference type="GO" id="GO:0004392">
    <property type="term" value="F:heme oxygenase (decyclizing) activity"/>
    <property type="evidence" value="ECO:0007669"/>
    <property type="project" value="InterPro"/>
</dbReference>
<sequence>MTTTASTATDALPISQRLRERTAQAHESAERAAFLERLLGGNLSIDAWAALLQQYGAVYEALEAATRRLRERRDLPGLVVEELDRVPSIESDLAALAPRVSTPLPGVLPETRSYADRIHDAAGDPARLLAHHYTRYLGDLSGGQAMRVMIDRAYGLPDDEARFFAFDAIDELVPFKRAYRTRLDELPFDEAAISRLLDEANESFAHNERIFTALERTFA</sequence>
<keyword evidence="1 4" id="KW-0349">Heme</keyword>
<dbReference type="Proteomes" id="UP000431744">
    <property type="component" value="Unassembled WGS sequence"/>
</dbReference>
<dbReference type="GO" id="GO:0006788">
    <property type="term" value="P:heme oxidation"/>
    <property type="evidence" value="ECO:0007669"/>
    <property type="project" value="InterPro"/>
</dbReference>
<dbReference type="PANTHER" id="PTHR10720">
    <property type="entry name" value="HEME OXYGENASE"/>
    <property type="match status" value="1"/>
</dbReference>
<evidence type="ECO:0000256" key="5">
    <source>
        <dbReference type="PIRSR" id="PIRSR000343-2"/>
    </source>
</evidence>
<organism evidence="6 7">
    <name type="scientific">Pseudoclavibacter endophyticus</name>
    <dbReference type="NCBI Taxonomy" id="1778590"/>
    <lineage>
        <taxon>Bacteria</taxon>
        <taxon>Bacillati</taxon>
        <taxon>Actinomycetota</taxon>
        <taxon>Actinomycetes</taxon>
        <taxon>Micrococcales</taxon>
        <taxon>Microbacteriaceae</taxon>
        <taxon>Pseudoclavibacter</taxon>
    </lineage>
</organism>
<dbReference type="SUPFAM" id="SSF48613">
    <property type="entry name" value="Heme oxygenase-like"/>
    <property type="match status" value="1"/>
</dbReference>
<evidence type="ECO:0000256" key="4">
    <source>
        <dbReference type="PIRSR" id="PIRSR000343-1"/>
    </source>
</evidence>
<dbReference type="GO" id="GO:0046872">
    <property type="term" value="F:metal ion binding"/>
    <property type="evidence" value="ECO:0007669"/>
    <property type="project" value="UniProtKB-KW"/>
</dbReference>
<dbReference type="InterPro" id="IPR002051">
    <property type="entry name" value="Haem_Oase"/>
</dbReference>
<feature type="binding site" description="axial binding residue" evidence="5">
    <location>
        <position position="26"/>
    </location>
    <ligand>
        <name>heme b</name>
        <dbReference type="ChEBI" id="CHEBI:60344"/>
    </ligand>
    <ligandPart>
        <name>Fe</name>
        <dbReference type="ChEBI" id="CHEBI:18248"/>
    </ligandPart>
</feature>
<protein>
    <submittedName>
        <fullName evidence="6">Biliverdin-producing heme oxygenase</fullName>
    </submittedName>
</protein>
<evidence type="ECO:0000313" key="6">
    <source>
        <dbReference type="EMBL" id="KAB1646767.1"/>
    </source>
</evidence>
<gene>
    <name evidence="6" type="ORF">F8O04_13575</name>
</gene>
<dbReference type="EMBL" id="WBJY01000004">
    <property type="protein sequence ID" value="KAB1646767.1"/>
    <property type="molecule type" value="Genomic_DNA"/>
</dbReference>
<dbReference type="PANTHER" id="PTHR10720:SF0">
    <property type="entry name" value="HEME OXYGENASE"/>
    <property type="match status" value="1"/>
</dbReference>
<dbReference type="PRINTS" id="PR00088">
    <property type="entry name" value="HAEMOXYGNASE"/>
</dbReference>